<dbReference type="PANTHER" id="PTHR34135:SF2">
    <property type="entry name" value="LYSOZYME"/>
    <property type="match status" value="1"/>
</dbReference>
<name>A0A0D7CI61_9ACTN</name>
<dbReference type="PANTHER" id="PTHR34135">
    <property type="entry name" value="LYSOZYME"/>
    <property type="match status" value="1"/>
</dbReference>
<keyword evidence="5" id="KW-1185">Reference proteome</keyword>
<dbReference type="SUPFAM" id="SSF51445">
    <property type="entry name" value="(Trans)glycosidases"/>
    <property type="match status" value="1"/>
</dbReference>
<dbReference type="EMBL" id="JRKI01000029">
    <property type="protein sequence ID" value="KIZ15878.1"/>
    <property type="molecule type" value="Genomic_DNA"/>
</dbReference>
<comment type="similarity">
    <text evidence="1">Belongs to the glycosyl hydrolase 25 family.</text>
</comment>
<dbReference type="InterPro" id="IPR017853">
    <property type="entry name" value="GH"/>
</dbReference>
<dbReference type="GO" id="GO:0016052">
    <property type="term" value="P:carbohydrate catabolic process"/>
    <property type="evidence" value="ECO:0007669"/>
    <property type="project" value="TreeGrafter"/>
</dbReference>
<accession>A0A0D7CI61</accession>
<comment type="caution">
    <text evidence="4">The sequence shown here is derived from an EMBL/GenBank/DDBJ whole genome shotgun (WGS) entry which is preliminary data.</text>
</comment>
<proteinExistence type="inferred from homology"/>
<dbReference type="PATRIC" id="fig|1240678.4.peg.4613"/>
<dbReference type="AlphaFoldDB" id="A0A0D7CI61"/>
<evidence type="ECO:0000313" key="5">
    <source>
        <dbReference type="Proteomes" id="UP000032458"/>
    </source>
</evidence>
<dbReference type="Proteomes" id="UP000032458">
    <property type="component" value="Unassembled WGS sequence"/>
</dbReference>
<dbReference type="InterPro" id="IPR018077">
    <property type="entry name" value="Glyco_hydro_fam25_subgr"/>
</dbReference>
<evidence type="ECO:0000256" key="2">
    <source>
        <dbReference type="ARBA" id="ARBA00022801"/>
    </source>
</evidence>
<gene>
    <name evidence="4" type="ORF">SNA_21645</name>
</gene>
<dbReference type="Pfam" id="PF01183">
    <property type="entry name" value="Glyco_hydro_25"/>
    <property type="match status" value="1"/>
</dbReference>
<protein>
    <submittedName>
        <fullName evidence="4">Muramidase</fullName>
    </submittedName>
</protein>
<dbReference type="SMART" id="SM00641">
    <property type="entry name" value="Glyco_25"/>
    <property type="match status" value="1"/>
</dbReference>
<dbReference type="InterPro" id="IPR002053">
    <property type="entry name" value="Glyco_hydro_25"/>
</dbReference>
<keyword evidence="3" id="KW-0326">Glycosidase</keyword>
<evidence type="ECO:0000313" key="4">
    <source>
        <dbReference type="EMBL" id="KIZ15878.1"/>
    </source>
</evidence>
<sequence>MLKGIDVSSNNSSFSISGMDFVIVKASEGHTYPNPEQKKQAAIARSAGLVVGFYQFLWPGNVDAQAQYFVEQCDSREGDILAVDWETTKPGTRASSDEKDAILRKIKALRPNHRVILYCNRDFWLHHDTSSHAGDGLWIADYDTPPGHPHITAPWLIHQYTQHPLDTNVARFDSRAAMSNWASGTAIHAPA</sequence>
<organism evidence="4 5">
    <name type="scientific">Streptomyces natalensis ATCC 27448</name>
    <dbReference type="NCBI Taxonomy" id="1240678"/>
    <lineage>
        <taxon>Bacteria</taxon>
        <taxon>Bacillati</taxon>
        <taxon>Actinomycetota</taxon>
        <taxon>Actinomycetes</taxon>
        <taxon>Kitasatosporales</taxon>
        <taxon>Streptomycetaceae</taxon>
        <taxon>Streptomyces</taxon>
    </lineage>
</organism>
<reference evidence="4 5" key="1">
    <citation type="submission" date="2014-09" db="EMBL/GenBank/DDBJ databases">
        <title>Draft genome sequence of Streptomyces natalensis ATCC 27448, producer of the antifungal pimaricin.</title>
        <authorList>
            <person name="Mendes M.V."/>
            <person name="Beites T."/>
            <person name="Pires S."/>
            <person name="Santos C.L."/>
            <person name="Moradas-Ferreira P."/>
        </authorList>
    </citation>
    <scope>NUCLEOTIDE SEQUENCE [LARGE SCALE GENOMIC DNA]</scope>
    <source>
        <strain evidence="4 5">ATCC 27448</strain>
    </source>
</reference>
<dbReference type="GO" id="GO:0016998">
    <property type="term" value="P:cell wall macromolecule catabolic process"/>
    <property type="evidence" value="ECO:0007669"/>
    <property type="project" value="InterPro"/>
</dbReference>
<keyword evidence="2" id="KW-0378">Hydrolase</keyword>
<dbReference type="Gene3D" id="3.20.20.80">
    <property type="entry name" value="Glycosidases"/>
    <property type="match status" value="1"/>
</dbReference>
<dbReference type="PROSITE" id="PS51904">
    <property type="entry name" value="GLYCOSYL_HYDROL_F25_2"/>
    <property type="match status" value="1"/>
</dbReference>
<dbReference type="RefSeq" id="WP_030063536.1">
    <property type="nucleotide sequence ID" value="NZ_JRKI01000029.1"/>
</dbReference>
<evidence type="ECO:0000256" key="1">
    <source>
        <dbReference type="ARBA" id="ARBA00010646"/>
    </source>
</evidence>
<evidence type="ECO:0000256" key="3">
    <source>
        <dbReference type="ARBA" id="ARBA00023295"/>
    </source>
</evidence>
<dbReference type="GO" id="GO:0009253">
    <property type="term" value="P:peptidoglycan catabolic process"/>
    <property type="evidence" value="ECO:0007669"/>
    <property type="project" value="InterPro"/>
</dbReference>
<dbReference type="GO" id="GO:0003796">
    <property type="term" value="F:lysozyme activity"/>
    <property type="evidence" value="ECO:0007669"/>
    <property type="project" value="InterPro"/>
</dbReference>
<dbReference type="CDD" id="cd00599">
    <property type="entry name" value="GH25_muramidase"/>
    <property type="match status" value="1"/>
</dbReference>